<dbReference type="SMART" id="SM00320">
    <property type="entry name" value="WD40"/>
    <property type="match status" value="3"/>
</dbReference>
<evidence type="ECO:0000313" key="4">
    <source>
        <dbReference type="EMBL" id="KAK3546397.1"/>
    </source>
</evidence>
<evidence type="ECO:0000256" key="1">
    <source>
        <dbReference type="PROSITE-ProRule" id="PRU00221"/>
    </source>
</evidence>
<feature type="compositionally biased region" description="Basic and acidic residues" evidence="2">
    <location>
        <begin position="247"/>
        <end position="256"/>
    </location>
</feature>
<accession>A0AAE0R921</accession>
<dbReference type="EMBL" id="JAUCMX010000005">
    <property type="protein sequence ID" value="KAK3546397.1"/>
    <property type="molecule type" value="Genomic_DNA"/>
</dbReference>
<gene>
    <name evidence="4" type="ORF">QTP70_026286</name>
</gene>
<dbReference type="InterPro" id="IPR011047">
    <property type="entry name" value="Quinoprotein_ADH-like_sf"/>
</dbReference>
<dbReference type="Gene3D" id="2.130.10.10">
    <property type="entry name" value="YVTN repeat-like/Quinoprotein amine dehydrogenase"/>
    <property type="match status" value="3"/>
</dbReference>
<name>A0AAE0R921_9TELE</name>
<dbReference type="Gene3D" id="3.40.50.300">
    <property type="entry name" value="P-loop containing nucleotide triphosphate hydrolases"/>
    <property type="match status" value="1"/>
</dbReference>
<dbReference type="SUPFAM" id="SSF50960">
    <property type="entry name" value="TolB, C-terminal domain"/>
    <property type="match status" value="1"/>
</dbReference>
<feature type="compositionally biased region" description="Basic and acidic residues" evidence="2">
    <location>
        <begin position="64"/>
        <end position="77"/>
    </location>
</feature>
<dbReference type="SUPFAM" id="SSF52540">
    <property type="entry name" value="P-loop containing nucleoside triphosphate hydrolases"/>
    <property type="match status" value="1"/>
</dbReference>
<dbReference type="InterPro" id="IPR052752">
    <property type="entry name" value="NACHT-WD_repeat"/>
</dbReference>
<dbReference type="Proteomes" id="UP001274896">
    <property type="component" value="Unassembled WGS sequence"/>
</dbReference>
<evidence type="ECO:0000313" key="5">
    <source>
        <dbReference type="Proteomes" id="UP001274896"/>
    </source>
</evidence>
<dbReference type="InterPro" id="IPR015943">
    <property type="entry name" value="WD40/YVTN_repeat-like_dom_sf"/>
</dbReference>
<feature type="domain" description="Orc1-like AAA ATPase" evidence="3">
    <location>
        <begin position="532"/>
        <end position="680"/>
    </location>
</feature>
<evidence type="ECO:0000259" key="3">
    <source>
        <dbReference type="Pfam" id="PF13191"/>
    </source>
</evidence>
<feature type="region of interest" description="Disordered" evidence="2">
    <location>
        <begin position="238"/>
        <end position="262"/>
    </location>
</feature>
<reference evidence="4" key="1">
    <citation type="submission" date="2023-06" db="EMBL/GenBank/DDBJ databases">
        <title>Male Hemibagrus guttatus genome.</title>
        <authorList>
            <person name="Bian C."/>
        </authorList>
    </citation>
    <scope>NUCLEOTIDE SEQUENCE</scope>
    <source>
        <strain evidence="4">Male_cb2023</strain>
        <tissue evidence="4">Muscle</tissue>
    </source>
</reference>
<sequence length="1880" mass="213302">MMFQFEDKNLKTSFEISSAAGLMDTEPQFLPGLIMEEKWDNEAFCALAIKAPHLGSSQGIHGRCPQEKGDSSPSKKWDAKGHYVQDCIRTNSLQWDTDRLCHDKRRIMIYLCGGYKDTVAERTALMESVYPQLYLYCKQRGYDFRMIDLRRGVEDPVTDHHDSVELHLEMLKRCQETEGPNFFLFTGQKHEFQSLPTIISQKDFEAILNIVIRDREKVSKRKSHLEETPAETQSIITDNSANNFTPEPERHEKEKNTGSTAIMSGNTNLFEEDEEEACLARCWADFDRDLTLLLTWYRLDENTVPPVYRLLPVSTNHPDFLSRDGERRKAAKKAWYFTCKRICQVLQRNGPEAIGEAETLFLLRTVLDWEIEQGLGAKLPAEEYSHCYKRTITDLLYNLKSEYASQFIDLLKGRAELNHTLYQAQQSFIHNIHKKLRHTNIYEINVSWGKKGLSPKHNRSHQFYTDRLCSHFLRTVMATFIRVMHVRPIKGCFDIMRKEALRTQIREEIQLHLKHGKTLAQSFELRQNFLLEVRDAMQMSASSQNALLLLGEPGLGKSTILAKVTELLPTWIPGYAKKGINKSIKCIKYKDVTVLVCFVGLTSDSRNVRLLLQSLCTQIAGVYCKNTEISESLAQLCNELHSLLTLVNENRPLALVLDGLDELSEEHEADLSWLYTPLPRHVYTILSASAQSTSAHSLQAHAKVSVLNIPPLSSEEIKATLTSKLLSDSYQLREDQWSLLLRSCLFCPFPVYLRFAYTESRKWTSFSSPEQLSLPGDVRSLFLTLLARLEREYGENLVRRATSLIALSRGGVTEVELLKLLGHDRRVAQELTQLHNHTPNTSGFPSVPYGILARLRWELRYHIMEVESDGTWVLCFTHTEFSHVIAQRYLKTEDSMRAIHADFADYFSCSASDSHIFHPLAWSRDEDGRKSYVFNLRKLHGLPYHLIHSGQILSLLSKCLFNYEFLLHKVWGLSINHVEEDLKAGVMSNKELPDIDVLAQALCLSRPVLLNDPSQLASQLLGRLLHIATQDKPVAPGTVNKHIKLATITGSFLCIDISQLHWHATTGDPQRFSYLHELLTQCQYSSVPVLVPSYSCLLPPGGITHTPLAGHMSPVKALALGHYHAVSCSEDGTLNLWKMEDSVTLVKTIPSSLGCNPDCAPDALTLCLEDTVLVLRMGHRLQVQELHSGKVLYTDAVSMDVPVITSTCDGRLLVVFYDGSRIVKVFDLAVSCSLLHCVNLTLGCDPIHKDNSILVSHNSVKDYVLFGYRSGREAAVFSARAGSVLVTLKAQHQAASIQVVEMNSQYFLLFCRYPYKRHSDIIHIELFSTASFQYLRSITGCSQDYISHVAINKGGTHIVAFCPSPHNGTTEINIWNLETEDHKHMTRFPGHLTAGICSDLRFCLGFCMGEQHLRLWNLASRINDQSLTYNIHKVQSDGIQEIIAMDKYPSYVVCRSTRPGTVRVWNIRRARFRARPVHVEHSLFSSADVALVRDLKLYILTDCGTATFTDTPTPVYQTLLVYDLLTRSYIKKQSGLFIVPCPEQDYRLMKGELLLGLSETRDHLIMWDLNSGYIKGRIKMNHKDFLLPSSLVDDSEPLSMPAGERSELVMPWDRRTESKTARKRRQETELQREKKVQECLEREKYNSIDKYLLSGDEKVVICSYFAHHLNVFSVVSQAHLHTLEDCWSLLDLRTAALTHSGKHLIISNYSEAQRSPYLTLWDTQNGRVQKRLKNEPGICCVAITDDASRIAFGIAMSNKLKVWEPFRRKHKTILGYGNLKLSVSSKLHITKGGTKAILLADELSVWDLEAGTVLSVFTPDSRIQCVSVMGDEKCTVLLGFSDISTLICMTLRKQGVTTTDKIVGHDQLFGESSSSEEEED</sequence>
<protein>
    <recommendedName>
        <fullName evidence="3">Orc1-like AAA ATPase domain-containing protein</fullName>
    </recommendedName>
</protein>
<evidence type="ECO:0000256" key="2">
    <source>
        <dbReference type="SAM" id="MobiDB-lite"/>
    </source>
</evidence>
<dbReference type="SUPFAM" id="SSF50998">
    <property type="entry name" value="Quinoprotein alcohol dehydrogenase-like"/>
    <property type="match status" value="1"/>
</dbReference>
<feature type="repeat" description="WD" evidence="1">
    <location>
        <begin position="1108"/>
        <end position="1147"/>
    </location>
</feature>
<dbReference type="InterPro" id="IPR001680">
    <property type="entry name" value="WD40_rpt"/>
</dbReference>
<organism evidence="4 5">
    <name type="scientific">Hemibagrus guttatus</name>
    <dbReference type="NCBI Taxonomy" id="175788"/>
    <lineage>
        <taxon>Eukaryota</taxon>
        <taxon>Metazoa</taxon>
        <taxon>Chordata</taxon>
        <taxon>Craniata</taxon>
        <taxon>Vertebrata</taxon>
        <taxon>Euteleostomi</taxon>
        <taxon>Actinopterygii</taxon>
        <taxon>Neopterygii</taxon>
        <taxon>Teleostei</taxon>
        <taxon>Ostariophysi</taxon>
        <taxon>Siluriformes</taxon>
        <taxon>Bagridae</taxon>
        <taxon>Hemibagrus</taxon>
    </lineage>
</organism>
<comment type="caution">
    <text evidence="4">The sequence shown here is derived from an EMBL/GenBank/DDBJ whole genome shotgun (WGS) entry which is preliminary data.</text>
</comment>
<proteinExistence type="predicted"/>
<dbReference type="Pfam" id="PF13191">
    <property type="entry name" value="AAA_16"/>
    <property type="match status" value="1"/>
</dbReference>
<dbReference type="PROSITE" id="PS50082">
    <property type="entry name" value="WD_REPEATS_2"/>
    <property type="match status" value="1"/>
</dbReference>
<dbReference type="PANTHER" id="PTHR19871">
    <property type="entry name" value="BETA TRANSDUCIN-RELATED PROTEIN"/>
    <property type="match status" value="1"/>
</dbReference>
<dbReference type="InterPro" id="IPR041664">
    <property type="entry name" value="AAA_16"/>
</dbReference>
<keyword evidence="5" id="KW-1185">Reference proteome</keyword>
<dbReference type="InterPro" id="IPR027417">
    <property type="entry name" value="P-loop_NTPase"/>
</dbReference>
<feature type="region of interest" description="Disordered" evidence="2">
    <location>
        <begin position="56"/>
        <end position="77"/>
    </location>
</feature>
<keyword evidence="1" id="KW-0853">WD repeat</keyword>
<dbReference type="PANTHER" id="PTHR19871:SF43">
    <property type="entry name" value="SI:CH211-212K18.6"/>
    <property type="match status" value="1"/>
</dbReference>